<evidence type="ECO:0000313" key="1">
    <source>
        <dbReference type="EMBL" id="MBB5110444.1"/>
    </source>
</evidence>
<protein>
    <recommendedName>
        <fullName evidence="3">FxLD family lantipeptide</fullName>
    </recommendedName>
</protein>
<dbReference type="EMBL" id="JACHJC010000001">
    <property type="protein sequence ID" value="MBB5110444.1"/>
    <property type="molecule type" value="Genomic_DNA"/>
</dbReference>
<accession>A0ABR6M4Z0</accession>
<sequence>MSYDTNSAAVPGTSASENFIDLDDLDFAALEVEATEDVAGGFRPTDLCTITGRCATAGCNGQQY</sequence>
<dbReference type="Proteomes" id="UP000618986">
    <property type="component" value="Unassembled WGS sequence"/>
</dbReference>
<reference evidence="1 2" key="1">
    <citation type="submission" date="2020-08" db="EMBL/GenBank/DDBJ databases">
        <title>Sequencing the genomes of 1000 actinobacteria strains.</title>
        <authorList>
            <person name="Klenk H.-P."/>
        </authorList>
    </citation>
    <scope>NUCLEOTIDE SEQUENCE [LARGE SCALE GENOMIC DNA]</scope>
    <source>
        <strain evidence="1 2">DSM 43036</strain>
    </source>
</reference>
<name>A0ABR6M4Z0_MICEC</name>
<evidence type="ECO:0008006" key="3">
    <source>
        <dbReference type="Google" id="ProtNLM"/>
    </source>
</evidence>
<keyword evidence="2" id="KW-1185">Reference proteome</keyword>
<gene>
    <name evidence="1" type="ORF">FHU28_000283</name>
</gene>
<dbReference type="RefSeq" id="WP_073831709.1">
    <property type="nucleotide sequence ID" value="NZ_JACHJC010000001.1"/>
</dbReference>
<comment type="caution">
    <text evidence="1">The sequence shown here is derived from an EMBL/GenBank/DDBJ whole genome shotgun (WGS) entry which is preliminary data.</text>
</comment>
<organism evidence="1 2">
    <name type="scientific">Micromonospora echinospora</name>
    <name type="common">Micromonospora purpurea</name>
    <dbReference type="NCBI Taxonomy" id="1877"/>
    <lineage>
        <taxon>Bacteria</taxon>
        <taxon>Bacillati</taxon>
        <taxon>Actinomycetota</taxon>
        <taxon>Actinomycetes</taxon>
        <taxon>Micromonosporales</taxon>
        <taxon>Micromonosporaceae</taxon>
        <taxon>Micromonospora</taxon>
    </lineage>
</organism>
<proteinExistence type="predicted"/>
<dbReference type="GeneID" id="300290887"/>
<evidence type="ECO:0000313" key="2">
    <source>
        <dbReference type="Proteomes" id="UP000618986"/>
    </source>
</evidence>